<evidence type="ECO:0000256" key="3">
    <source>
        <dbReference type="ARBA" id="ARBA00022630"/>
    </source>
</evidence>
<protein>
    <recommendedName>
        <fullName evidence="7">FAD-binding domain-containing protein</fullName>
    </recommendedName>
</protein>
<evidence type="ECO:0000256" key="2">
    <source>
        <dbReference type="ARBA" id="ARBA00005179"/>
    </source>
</evidence>
<dbReference type="PRINTS" id="PR00420">
    <property type="entry name" value="RNGMNOXGNASE"/>
</dbReference>
<keyword evidence="4" id="KW-0274">FAD</keyword>
<dbReference type="EMBL" id="QJNS01000254">
    <property type="protein sequence ID" value="RYO81333.1"/>
    <property type="molecule type" value="Genomic_DNA"/>
</dbReference>
<comment type="pathway">
    <text evidence="2">Secondary metabolite biosynthesis.</text>
</comment>
<keyword evidence="5" id="KW-0560">Oxidoreductase</keyword>
<keyword evidence="3" id="KW-0285">Flavoprotein</keyword>
<reference evidence="8 9" key="1">
    <citation type="submission" date="2018-06" db="EMBL/GenBank/DDBJ databases">
        <title>Complete Genomes of Monosporascus.</title>
        <authorList>
            <person name="Robinson A.J."/>
            <person name="Natvig D.O."/>
        </authorList>
    </citation>
    <scope>NUCLEOTIDE SEQUENCE [LARGE SCALE GENOMIC DNA]</scope>
    <source>
        <strain evidence="8 9">CBS 609.92</strain>
    </source>
</reference>
<dbReference type="InterPro" id="IPR002938">
    <property type="entry name" value="FAD-bd"/>
</dbReference>
<keyword evidence="9" id="KW-1185">Reference proteome</keyword>
<dbReference type="Gene3D" id="3.50.50.60">
    <property type="entry name" value="FAD/NAD(P)-binding domain"/>
    <property type="match status" value="1"/>
</dbReference>
<proteinExistence type="predicted"/>
<dbReference type="PANTHER" id="PTHR47178">
    <property type="entry name" value="MONOOXYGENASE, FAD-BINDING"/>
    <property type="match status" value="1"/>
</dbReference>
<evidence type="ECO:0000259" key="7">
    <source>
        <dbReference type="Pfam" id="PF01494"/>
    </source>
</evidence>
<dbReference type="InterPro" id="IPR036188">
    <property type="entry name" value="FAD/NAD-bd_sf"/>
</dbReference>
<accession>A0ABY0H0B3</accession>
<dbReference type="Proteomes" id="UP000294003">
    <property type="component" value="Unassembled WGS sequence"/>
</dbReference>
<comment type="caution">
    <text evidence="8">The sequence shown here is derived from an EMBL/GenBank/DDBJ whole genome shotgun (WGS) entry which is preliminary data.</text>
</comment>
<evidence type="ECO:0000256" key="1">
    <source>
        <dbReference type="ARBA" id="ARBA00001974"/>
    </source>
</evidence>
<organism evidence="8 9">
    <name type="scientific">Monosporascus cannonballus</name>
    <dbReference type="NCBI Taxonomy" id="155416"/>
    <lineage>
        <taxon>Eukaryota</taxon>
        <taxon>Fungi</taxon>
        <taxon>Dikarya</taxon>
        <taxon>Ascomycota</taxon>
        <taxon>Pezizomycotina</taxon>
        <taxon>Sordariomycetes</taxon>
        <taxon>Xylariomycetidae</taxon>
        <taxon>Xylariales</taxon>
        <taxon>Xylariales incertae sedis</taxon>
        <taxon>Monosporascus</taxon>
    </lineage>
</organism>
<sequence length="418" mass="45373">MASQTNPHVLIIGAGLGGLTLAQVLCNRGISFEIFERDAQYARSQGWGIGLHGVLDELMANVSSDMPPIEVVDHLQPFDLPPSAMYYNNADGSRVGVVGARDRSIIRADRQRLHSWLSTGLSIQWQKRVVSIDEDEDAGNVTAHFADGTSATGSLLVGADGMHSAVRGILLDRTGTRDPLKVLPFETLHAELVLSGEAFERQLSLSHSVWRVATDTDSSGPGVTLFAGLGKVLPDCRSANYFWYLSSESPEFQLPDRKAEEVSREKLLEMARKVVARLQPQFREVVELTEPGGIAWPPFVTSAVVLDKASLPLGRVTLLGDAAHGMPPYRGESGVQAMRDSIKLADTISQISDTKATGAALKELMGAYRDEMLERGQKSVRASIAASTANNVGRVIWGHQTREFPPKKISLADIPLLK</sequence>
<feature type="domain" description="FAD-binding" evidence="7">
    <location>
        <begin position="8"/>
        <end position="42"/>
    </location>
</feature>
<keyword evidence="6" id="KW-0503">Monooxygenase</keyword>
<dbReference type="SUPFAM" id="SSF51905">
    <property type="entry name" value="FAD/NAD(P)-binding domain"/>
    <property type="match status" value="1"/>
</dbReference>
<comment type="cofactor">
    <cofactor evidence="1">
        <name>FAD</name>
        <dbReference type="ChEBI" id="CHEBI:57692"/>
    </cofactor>
</comment>
<evidence type="ECO:0000256" key="5">
    <source>
        <dbReference type="ARBA" id="ARBA00023002"/>
    </source>
</evidence>
<feature type="domain" description="FAD-binding" evidence="7">
    <location>
        <begin position="118"/>
        <end position="382"/>
    </location>
</feature>
<dbReference type="Pfam" id="PF01494">
    <property type="entry name" value="FAD_binding_3"/>
    <property type="match status" value="2"/>
</dbReference>
<evidence type="ECO:0000256" key="6">
    <source>
        <dbReference type="ARBA" id="ARBA00023033"/>
    </source>
</evidence>
<evidence type="ECO:0000313" key="9">
    <source>
        <dbReference type="Proteomes" id="UP000294003"/>
    </source>
</evidence>
<gene>
    <name evidence="8" type="ORF">DL762_007179</name>
</gene>
<dbReference type="PANTHER" id="PTHR47178:SF6">
    <property type="entry name" value="FAD-BINDING DOMAIN-CONTAINING PROTEIN"/>
    <property type="match status" value="1"/>
</dbReference>
<evidence type="ECO:0000313" key="8">
    <source>
        <dbReference type="EMBL" id="RYO81333.1"/>
    </source>
</evidence>
<name>A0ABY0H0B3_9PEZI</name>
<evidence type="ECO:0000256" key="4">
    <source>
        <dbReference type="ARBA" id="ARBA00022827"/>
    </source>
</evidence>